<dbReference type="AlphaFoldDB" id="A0ABD1EJ48"/>
<organism evidence="3 4">
    <name type="scientific">Hypothenemus hampei</name>
    <name type="common">Coffee berry borer</name>
    <dbReference type="NCBI Taxonomy" id="57062"/>
    <lineage>
        <taxon>Eukaryota</taxon>
        <taxon>Metazoa</taxon>
        <taxon>Ecdysozoa</taxon>
        <taxon>Arthropoda</taxon>
        <taxon>Hexapoda</taxon>
        <taxon>Insecta</taxon>
        <taxon>Pterygota</taxon>
        <taxon>Neoptera</taxon>
        <taxon>Endopterygota</taxon>
        <taxon>Coleoptera</taxon>
        <taxon>Polyphaga</taxon>
        <taxon>Cucujiformia</taxon>
        <taxon>Curculionidae</taxon>
        <taxon>Scolytinae</taxon>
        <taxon>Hypothenemus</taxon>
    </lineage>
</organism>
<dbReference type="Pfam" id="PF12259">
    <property type="entry name" value="Baculo_F"/>
    <property type="match status" value="1"/>
</dbReference>
<evidence type="ECO:0000313" key="3">
    <source>
        <dbReference type="EMBL" id="KAL1493690.1"/>
    </source>
</evidence>
<feature type="compositionally biased region" description="Basic and acidic residues" evidence="1">
    <location>
        <begin position="230"/>
        <end position="239"/>
    </location>
</feature>
<dbReference type="EMBL" id="JBDJPC010000007">
    <property type="protein sequence ID" value="KAL1493690.1"/>
    <property type="molecule type" value="Genomic_DNA"/>
</dbReference>
<dbReference type="Proteomes" id="UP001566132">
    <property type="component" value="Unassembled WGS sequence"/>
</dbReference>
<name>A0ABD1EJ48_HYPHA</name>
<comment type="caution">
    <text evidence="3">The sequence shown here is derived from an EMBL/GenBank/DDBJ whole genome shotgun (WGS) entry which is preliminary data.</text>
</comment>
<reference evidence="3 4" key="1">
    <citation type="submission" date="2024-05" db="EMBL/GenBank/DDBJ databases">
        <title>Genetic variation in Jamaican populations of the coffee berry borer (Hypothenemus hampei).</title>
        <authorList>
            <person name="Errbii M."/>
            <person name="Myrie A."/>
        </authorList>
    </citation>
    <scope>NUCLEOTIDE SEQUENCE [LARGE SCALE GENOMIC DNA]</scope>
    <source>
        <strain evidence="3">JA-Hopewell-2020-01-JO</strain>
        <tissue evidence="3">Whole body</tissue>
    </source>
</reference>
<dbReference type="InterPro" id="IPR022048">
    <property type="entry name" value="Envelope_fusion-like"/>
</dbReference>
<feature type="transmembrane region" description="Helical" evidence="2">
    <location>
        <begin position="183"/>
        <end position="207"/>
    </location>
</feature>
<keyword evidence="4" id="KW-1185">Reference proteome</keyword>
<evidence type="ECO:0000256" key="1">
    <source>
        <dbReference type="SAM" id="MobiDB-lite"/>
    </source>
</evidence>
<keyword evidence="2" id="KW-0472">Membrane</keyword>
<gene>
    <name evidence="3" type="ORF">ABEB36_009385</name>
</gene>
<sequence length="272" mass="30607">MKESIKISEKIVACTPLSIHNIDQSPDCVIDEIYNRTDNTACTISRKRLDGTMWKQLYARNTWLFVSPQKRRVAVICEGERKEIKLNNTGIMSISQNCIISTKTTILTPKKLDTATIIANYFKPVAADLTGSGTQSTPPEAHEAIMKPFEDINPIIKGEQDLRDDLDGIPWKSVTHHSMKTSIITTVCVVTLIIVLLYGSKVAVHLVKRRIPKNKARKPPSNQTEGIELEPLRSSRRQQETPTYAKVNIRPDCSGRQNVQVSQPEQKSKFLN</sequence>
<accession>A0ABD1EJ48</accession>
<evidence type="ECO:0000313" key="4">
    <source>
        <dbReference type="Proteomes" id="UP001566132"/>
    </source>
</evidence>
<protein>
    <submittedName>
        <fullName evidence="3">Uncharacterized protein</fullName>
    </submittedName>
</protein>
<keyword evidence="2" id="KW-1133">Transmembrane helix</keyword>
<feature type="region of interest" description="Disordered" evidence="1">
    <location>
        <begin position="213"/>
        <end position="272"/>
    </location>
</feature>
<feature type="compositionally biased region" description="Polar residues" evidence="1">
    <location>
        <begin position="255"/>
        <end position="272"/>
    </location>
</feature>
<keyword evidence="2" id="KW-0812">Transmembrane</keyword>
<proteinExistence type="predicted"/>
<evidence type="ECO:0000256" key="2">
    <source>
        <dbReference type="SAM" id="Phobius"/>
    </source>
</evidence>